<keyword evidence="2" id="KW-1185">Reference proteome</keyword>
<protein>
    <submittedName>
        <fullName evidence="1">Nadh-ubiquinone oxidoreductase</fullName>
    </submittedName>
</protein>
<accession>A0ACB9T649</accession>
<sequence length="202" mass="23965">MAYISSQKFYLPFLRSKSKFPIIQKVFRSDETTTDVDCSKYRKDSCKSGKGLALPKSIKEATSSPEELEYEWQWRSKPIQTPKEEFLSETNEIPRVLQLTRTARIFKVAKNCMQSGTNNTRFWRVMFDTQERWENPLMGWTSTGDAISNVQLHFLTLGDAIRHCQRNAWDYYVDRPRDVNLYKARSYNQNFAWNRRYRVSTK</sequence>
<gene>
    <name evidence="1" type="ORF">MML48_5g00005938</name>
</gene>
<comment type="caution">
    <text evidence="1">The sequence shown here is derived from an EMBL/GenBank/DDBJ whole genome shotgun (WGS) entry which is preliminary data.</text>
</comment>
<dbReference type="EMBL" id="CM043019">
    <property type="protein sequence ID" value="KAI4462286.1"/>
    <property type="molecule type" value="Genomic_DNA"/>
</dbReference>
<dbReference type="Proteomes" id="UP001056778">
    <property type="component" value="Chromosome 5"/>
</dbReference>
<organism evidence="1 2">
    <name type="scientific">Holotrichia oblita</name>
    <name type="common">Chafer beetle</name>
    <dbReference type="NCBI Taxonomy" id="644536"/>
    <lineage>
        <taxon>Eukaryota</taxon>
        <taxon>Metazoa</taxon>
        <taxon>Ecdysozoa</taxon>
        <taxon>Arthropoda</taxon>
        <taxon>Hexapoda</taxon>
        <taxon>Insecta</taxon>
        <taxon>Pterygota</taxon>
        <taxon>Neoptera</taxon>
        <taxon>Endopterygota</taxon>
        <taxon>Coleoptera</taxon>
        <taxon>Polyphaga</taxon>
        <taxon>Scarabaeiformia</taxon>
        <taxon>Scarabaeidae</taxon>
        <taxon>Melolonthinae</taxon>
        <taxon>Holotrichia</taxon>
    </lineage>
</organism>
<evidence type="ECO:0000313" key="1">
    <source>
        <dbReference type="EMBL" id="KAI4462286.1"/>
    </source>
</evidence>
<name>A0ACB9T649_HOLOL</name>
<reference evidence="1" key="1">
    <citation type="submission" date="2022-04" db="EMBL/GenBank/DDBJ databases">
        <title>Chromosome-scale genome assembly of Holotrichia oblita Faldermann.</title>
        <authorList>
            <person name="Rongchong L."/>
        </authorList>
    </citation>
    <scope>NUCLEOTIDE SEQUENCE</scope>
    <source>
        <strain evidence="1">81SQS9</strain>
    </source>
</reference>
<evidence type="ECO:0000313" key="2">
    <source>
        <dbReference type="Proteomes" id="UP001056778"/>
    </source>
</evidence>
<proteinExistence type="predicted"/>